<feature type="domain" description="C-type lectin" evidence="4">
    <location>
        <begin position="152"/>
        <end position="267"/>
    </location>
</feature>
<name>A0A6J8AIH5_MYTCO</name>
<dbReference type="InterPro" id="IPR000436">
    <property type="entry name" value="Sushi_SCR_CCP_dom"/>
</dbReference>
<keyword evidence="1" id="KW-0732">Signal</keyword>
<evidence type="ECO:0000256" key="1">
    <source>
        <dbReference type="ARBA" id="ARBA00022729"/>
    </source>
</evidence>
<dbReference type="SMART" id="SM00034">
    <property type="entry name" value="CLECT"/>
    <property type="match status" value="1"/>
</dbReference>
<dbReference type="InterPro" id="IPR050111">
    <property type="entry name" value="C-type_lectin/snaclec_domain"/>
</dbReference>
<dbReference type="PROSITE" id="PS50041">
    <property type="entry name" value="C_TYPE_LECTIN_2"/>
    <property type="match status" value="1"/>
</dbReference>
<dbReference type="PROSITE" id="PS50923">
    <property type="entry name" value="SUSHI"/>
    <property type="match status" value="1"/>
</dbReference>
<dbReference type="CDD" id="cd00033">
    <property type="entry name" value="CCP"/>
    <property type="match status" value="1"/>
</dbReference>
<evidence type="ECO:0000256" key="3">
    <source>
        <dbReference type="PROSITE-ProRule" id="PRU00302"/>
    </source>
</evidence>
<feature type="domain" description="Sushi" evidence="5">
    <location>
        <begin position="80"/>
        <end position="139"/>
    </location>
</feature>
<proteinExistence type="predicted"/>
<organism evidence="6 7">
    <name type="scientific">Mytilus coruscus</name>
    <name type="common">Sea mussel</name>
    <dbReference type="NCBI Taxonomy" id="42192"/>
    <lineage>
        <taxon>Eukaryota</taxon>
        <taxon>Metazoa</taxon>
        <taxon>Spiralia</taxon>
        <taxon>Lophotrochozoa</taxon>
        <taxon>Mollusca</taxon>
        <taxon>Bivalvia</taxon>
        <taxon>Autobranchia</taxon>
        <taxon>Pteriomorphia</taxon>
        <taxon>Mytilida</taxon>
        <taxon>Mytiloidea</taxon>
        <taxon>Mytilidae</taxon>
        <taxon>Mytilinae</taxon>
        <taxon>Mytilus</taxon>
    </lineage>
</organism>
<dbReference type="InterPro" id="IPR016186">
    <property type="entry name" value="C-type_lectin-like/link_sf"/>
</dbReference>
<dbReference type="SUPFAM" id="SSF57535">
    <property type="entry name" value="Complement control module/SCR domain"/>
    <property type="match status" value="1"/>
</dbReference>
<dbReference type="Gene3D" id="3.10.100.10">
    <property type="entry name" value="Mannose-Binding Protein A, subunit A"/>
    <property type="match status" value="1"/>
</dbReference>
<evidence type="ECO:0008006" key="8">
    <source>
        <dbReference type="Google" id="ProtNLM"/>
    </source>
</evidence>
<reference evidence="6 7" key="1">
    <citation type="submission" date="2020-06" db="EMBL/GenBank/DDBJ databases">
        <authorList>
            <person name="Li R."/>
            <person name="Bekaert M."/>
        </authorList>
    </citation>
    <scope>NUCLEOTIDE SEQUENCE [LARGE SCALE GENOMIC DNA]</scope>
    <source>
        <strain evidence="7">wild</strain>
    </source>
</reference>
<dbReference type="SUPFAM" id="SSF56436">
    <property type="entry name" value="C-type lectin-like"/>
    <property type="match status" value="1"/>
</dbReference>
<feature type="disulfide bond" evidence="3">
    <location>
        <begin position="82"/>
        <end position="125"/>
    </location>
</feature>
<dbReference type="PANTHER" id="PTHR22803">
    <property type="entry name" value="MANNOSE, PHOSPHOLIPASE, LECTIN RECEPTOR RELATED"/>
    <property type="match status" value="1"/>
</dbReference>
<comment type="caution">
    <text evidence="3">Lacks conserved residue(s) required for the propagation of feature annotation.</text>
</comment>
<dbReference type="InterPro" id="IPR018378">
    <property type="entry name" value="C-type_lectin_CS"/>
</dbReference>
<dbReference type="OrthoDB" id="6131366at2759"/>
<dbReference type="Proteomes" id="UP000507470">
    <property type="component" value="Unassembled WGS sequence"/>
</dbReference>
<dbReference type="InterPro" id="IPR001304">
    <property type="entry name" value="C-type_lectin-like"/>
</dbReference>
<dbReference type="InterPro" id="IPR016187">
    <property type="entry name" value="CTDL_fold"/>
</dbReference>
<evidence type="ECO:0000313" key="6">
    <source>
        <dbReference type="EMBL" id="CAC5367790.1"/>
    </source>
</evidence>
<dbReference type="Pfam" id="PF00084">
    <property type="entry name" value="Sushi"/>
    <property type="match status" value="1"/>
</dbReference>
<dbReference type="PROSITE" id="PS00615">
    <property type="entry name" value="C_TYPE_LECTIN_1"/>
    <property type="match status" value="1"/>
</dbReference>
<keyword evidence="3" id="KW-0768">Sushi</keyword>
<evidence type="ECO:0000259" key="5">
    <source>
        <dbReference type="PROSITE" id="PS50923"/>
    </source>
</evidence>
<keyword evidence="2 3" id="KW-1015">Disulfide bond</keyword>
<keyword evidence="7" id="KW-1185">Reference proteome</keyword>
<dbReference type="EMBL" id="CACVKT020001387">
    <property type="protein sequence ID" value="CAC5367790.1"/>
    <property type="molecule type" value="Genomic_DNA"/>
</dbReference>
<protein>
    <recommendedName>
        <fullName evidence="8">MRC</fullName>
    </recommendedName>
</protein>
<evidence type="ECO:0000256" key="2">
    <source>
        <dbReference type="ARBA" id="ARBA00023157"/>
    </source>
</evidence>
<accession>A0A6J8AIH5</accession>
<dbReference type="AlphaFoldDB" id="A0A6J8AIH5"/>
<gene>
    <name evidence="6" type="ORF">MCOR_7563</name>
</gene>
<dbReference type="Gene3D" id="2.10.70.10">
    <property type="entry name" value="Complement Module, domain 1"/>
    <property type="match status" value="1"/>
</dbReference>
<evidence type="ECO:0000313" key="7">
    <source>
        <dbReference type="Proteomes" id="UP000507470"/>
    </source>
</evidence>
<evidence type="ECO:0000259" key="4">
    <source>
        <dbReference type="PROSITE" id="PS50041"/>
    </source>
</evidence>
<dbReference type="CDD" id="cd00037">
    <property type="entry name" value="CLECT"/>
    <property type="match status" value="1"/>
</dbReference>
<dbReference type="SMART" id="SM00032">
    <property type="entry name" value="CCP"/>
    <property type="match status" value="1"/>
</dbReference>
<dbReference type="InterPro" id="IPR035976">
    <property type="entry name" value="Sushi/SCR/CCP_sf"/>
</dbReference>
<dbReference type="Pfam" id="PF00059">
    <property type="entry name" value="Lectin_C"/>
    <property type="match status" value="1"/>
</dbReference>
<sequence>MLNCVKECIMTSQCRGFNYRHDWLVCDLLGETTNIVSETGCIFSDIATWPKVMAGECRQHSCKNGERCIFNGQNQLCEKSYCIEAPVVKNAVSTERFGVYRNVGAGVKFKCDDGYNIIGWPYSVCLPSGEWENKFSCVVEETGTCPDEWILHNEHCYFFAWEELTWSQAKDNCKEKNSDLVKIEDENEELWIEGLMPDSKIWIGANDIENEGRWIWSSDNTTLQYFPWRSGQPDNYNNEEHCAQIFSDKDGGWNDIGCSERLSFTCERNAILYML</sequence>